<evidence type="ECO:0000313" key="2">
    <source>
        <dbReference type="EMBL" id="RKP26838.1"/>
    </source>
</evidence>
<dbReference type="Proteomes" id="UP000278143">
    <property type="component" value="Unassembled WGS sequence"/>
</dbReference>
<gene>
    <name evidence="2" type="ORF">SYNPS1DRAFT_21478</name>
</gene>
<proteinExistence type="predicted"/>
<organism evidence="2 3">
    <name type="scientific">Syncephalis pseudoplumigaleata</name>
    <dbReference type="NCBI Taxonomy" id="1712513"/>
    <lineage>
        <taxon>Eukaryota</taxon>
        <taxon>Fungi</taxon>
        <taxon>Fungi incertae sedis</taxon>
        <taxon>Zoopagomycota</taxon>
        <taxon>Zoopagomycotina</taxon>
        <taxon>Zoopagomycetes</taxon>
        <taxon>Zoopagales</taxon>
        <taxon>Piptocephalidaceae</taxon>
        <taxon>Syncephalis</taxon>
    </lineage>
</organism>
<evidence type="ECO:0000313" key="3">
    <source>
        <dbReference type="Proteomes" id="UP000278143"/>
    </source>
</evidence>
<reference evidence="3" key="1">
    <citation type="journal article" date="2018" name="Nat. Microbiol.">
        <title>Leveraging single-cell genomics to expand the fungal tree of life.</title>
        <authorList>
            <person name="Ahrendt S.R."/>
            <person name="Quandt C.A."/>
            <person name="Ciobanu D."/>
            <person name="Clum A."/>
            <person name="Salamov A."/>
            <person name="Andreopoulos B."/>
            <person name="Cheng J.F."/>
            <person name="Woyke T."/>
            <person name="Pelin A."/>
            <person name="Henrissat B."/>
            <person name="Reynolds N.K."/>
            <person name="Benny G.L."/>
            <person name="Smith M.E."/>
            <person name="James T.Y."/>
            <person name="Grigoriev I.V."/>
        </authorList>
    </citation>
    <scope>NUCLEOTIDE SEQUENCE [LARGE SCALE GENOMIC DNA]</scope>
    <source>
        <strain evidence="3">Benny S71-1</strain>
    </source>
</reference>
<sequence>SLAIGRLFRAISEQNEADLKSYTGELLHKRILKELQGVQASGHTLHVYVPRVHDCVVTDAWMWAGKHATFEEAMAADGAASATSSGAGEHAAQGAPMSKIIELATIFIGLDRHPTADTAQDLVKSALKDSAKFRIDVEVDLELHWRVTRAPTGPTIASSIIADADTHAPTKGQGASRGADAHAGEHGQADAFATEGLVAEGGCRRRLAISFDTPWFRPAAQIMQRWGKEDQPSSWQWKISDVDFLLREESLAQHQLPHN</sequence>
<feature type="non-terminal residue" evidence="2">
    <location>
        <position position="1"/>
    </location>
</feature>
<feature type="region of interest" description="Disordered" evidence="1">
    <location>
        <begin position="166"/>
        <end position="186"/>
    </location>
</feature>
<accession>A0A4P9Z378</accession>
<dbReference type="OrthoDB" id="2117820at2759"/>
<name>A0A4P9Z378_9FUNG</name>
<dbReference type="EMBL" id="KZ989322">
    <property type="protein sequence ID" value="RKP26838.1"/>
    <property type="molecule type" value="Genomic_DNA"/>
</dbReference>
<evidence type="ECO:0000256" key="1">
    <source>
        <dbReference type="SAM" id="MobiDB-lite"/>
    </source>
</evidence>
<protein>
    <submittedName>
        <fullName evidence="2">Uncharacterized protein</fullName>
    </submittedName>
</protein>
<keyword evidence="3" id="KW-1185">Reference proteome</keyword>
<dbReference type="AlphaFoldDB" id="A0A4P9Z378"/>